<dbReference type="InterPro" id="IPR001254">
    <property type="entry name" value="Trypsin_dom"/>
</dbReference>
<dbReference type="GO" id="GO:0006508">
    <property type="term" value="P:proteolysis"/>
    <property type="evidence" value="ECO:0007669"/>
    <property type="project" value="InterPro"/>
</dbReference>
<dbReference type="InterPro" id="IPR009003">
    <property type="entry name" value="Peptidase_S1_PA"/>
</dbReference>
<feature type="signal peptide" evidence="7">
    <location>
        <begin position="1"/>
        <end position="19"/>
    </location>
</feature>
<comment type="subcellular location">
    <subcellularLocation>
        <location evidence="1">Secreted</location>
    </subcellularLocation>
</comment>
<feature type="compositionally biased region" description="Polar residues" evidence="6">
    <location>
        <begin position="27"/>
        <end position="45"/>
    </location>
</feature>
<feature type="compositionally biased region" description="Polar residues" evidence="6">
    <location>
        <begin position="348"/>
        <end position="362"/>
    </location>
</feature>
<evidence type="ECO:0000313" key="9">
    <source>
        <dbReference type="EMBL" id="CAL1683090.1"/>
    </source>
</evidence>
<dbReference type="PROSITE" id="PS50240">
    <property type="entry name" value="TRYPSIN_DOM"/>
    <property type="match status" value="1"/>
</dbReference>
<evidence type="ECO:0000256" key="6">
    <source>
        <dbReference type="SAM" id="MobiDB-lite"/>
    </source>
</evidence>
<evidence type="ECO:0000256" key="4">
    <source>
        <dbReference type="ARBA" id="ARBA00068096"/>
    </source>
</evidence>
<dbReference type="GO" id="GO:0005576">
    <property type="term" value="C:extracellular region"/>
    <property type="evidence" value="ECO:0007669"/>
    <property type="project" value="UniProtKB-SubCell"/>
</dbReference>
<feature type="region of interest" description="Disordered" evidence="6">
    <location>
        <begin position="27"/>
        <end position="49"/>
    </location>
</feature>
<dbReference type="EMBL" id="OZ034827">
    <property type="protein sequence ID" value="CAL1683090.1"/>
    <property type="molecule type" value="Genomic_DNA"/>
</dbReference>
<evidence type="ECO:0000256" key="7">
    <source>
        <dbReference type="SAM" id="SignalP"/>
    </source>
</evidence>
<dbReference type="Proteomes" id="UP001497644">
    <property type="component" value="Chromosome 4"/>
</dbReference>
<dbReference type="AlphaFoldDB" id="A0AAV2NRJ8"/>
<evidence type="ECO:0000256" key="3">
    <source>
        <dbReference type="ARBA" id="ARBA00023157"/>
    </source>
</evidence>
<dbReference type="PANTHER" id="PTHR24258:SF142">
    <property type="entry name" value="PEPTIDASE S1 DOMAIN-CONTAINING PROTEIN"/>
    <property type="match status" value="1"/>
</dbReference>
<feature type="compositionally biased region" description="Low complexity" evidence="6">
    <location>
        <begin position="295"/>
        <end position="308"/>
    </location>
</feature>
<dbReference type="InterPro" id="IPR043504">
    <property type="entry name" value="Peptidase_S1_PA_chymotrypsin"/>
</dbReference>
<dbReference type="GO" id="GO:0004252">
    <property type="term" value="F:serine-type endopeptidase activity"/>
    <property type="evidence" value="ECO:0007669"/>
    <property type="project" value="InterPro"/>
</dbReference>
<keyword evidence="3" id="KW-1015">Disulfide bond</keyword>
<evidence type="ECO:0000256" key="5">
    <source>
        <dbReference type="ARBA" id="ARBA00076468"/>
    </source>
</evidence>
<dbReference type="Gene3D" id="2.40.10.10">
    <property type="entry name" value="Trypsin-like serine proteases"/>
    <property type="match status" value="1"/>
</dbReference>
<dbReference type="InterPro" id="IPR018114">
    <property type="entry name" value="TRYPSIN_HIS"/>
</dbReference>
<keyword evidence="7" id="KW-0732">Signal</keyword>
<dbReference type="PANTHER" id="PTHR24258">
    <property type="entry name" value="SERINE PROTEASE-RELATED"/>
    <property type="match status" value="1"/>
</dbReference>
<evidence type="ECO:0000259" key="8">
    <source>
        <dbReference type="PROSITE" id="PS50240"/>
    </source>
</evidence>
<gene>
    <name evidence="9" type="ORF">LPLAT_LOCUS8892</name>
</gene>
<proteinExistence type="predicted"/>
<dbReference type="PROSITE" id="PS00134">
    <property type="entry name" value="TRYPSIN_HIS"/>
    <property type="match status" value="1"/>
</dbReference>
<dbReference type="InterPro" id="IPR001314">
    <property type="entry name" value="Peptidase_S1A"/>
</dbReference>
<feature type="chain" id="PRO_5043718782" description="Phenoloxidase-activating factor 2" evidence="7">
    <location>
        <begin position="20"/>
        <end position="816"/>
    </location>
</feature>
<accession>A0AAV2NRJ8</accession>
<reference evidence="9" key="1">
    <citation type="submission" date="2024-04" db="EMBL/GenBank/DDBJ databases">
        <authorList>
            <consortium name="Molecular Ecology Group"/>
        </authorList>
    </citation>
    <scope>NUCLEOTIDE SEQUENCE</scope>
</reference>
<dbReference type="CDD" id="cd00190">
    <property type="entry name" value="Tryp_SPc"/>
    <property type="match status" value="1"/>
</dbReference>
<organism evidence="9 10">
    <name type="scientific">Lasius platythorax</name>
    <dbReference type="NCBI Taxonomy" id="488582"/>
    <lineage>
        <taxon>Eukaryota</taxon>
        <taxon>Metazoa</taxon>
        <taxon>Ecdysozoa</taxon>
        <taxon>Arthropoda</taxon>
        <taxon>Hexapoda</taxon>
        <taxon>Insecta</taxon>
        <taxon>Pterygota</taxon>
        <taxon>Neoptera</taxon>
        <taxon>Endopterygota</taxon>
        <taxon>Hymenoptera</taxon>
        <taxon>Apocrita</taxon>
        <taxon>Aculeata</taxon>
        <taxon>Formicoidea</taxon>
        <taxon>Formicidae</taxon>
        <taxon>Formicinae</taxon>
        <taxon>Lasius</taxon>
        <taxon>Lasius</taxon>
    </lineage>
</organism>
<evidence type="ECO:0000256" key="1">
    <source>
        <dbReference type="ARBA" id="ARBA00004613"/>
    </source>
</evidence>
<sequence>MRTQFILIACLAIANQALCTQVYETPSDSSQWQPWKSQDSIQVSNEEQEKYHPVTFDAPDTQQKESQPLVYNANIQSGASGVAEVLNEQSIESIIDNILVSNRQGRNLEGYEEIYSDPEVKNALQLGNDTIARTYIRDKLCSLGLMNCEGTEGRRPYYSPHRDIYPHDVIYAQPVTIKPVGRPLPAIPVKRPYGPAKPVPLPPSFGSPLGPNVYPGLGPTFGRPPSGFVGPYPGPYKKPGFPPPFVSKPIYESGIDIQPDFEDKFIDKKQVVLHQSGSSAVQQHVHHHYHHGDDNINSGIAPNPIPISSSPTLGGSGLGNYGYGNGGTYGATFNDFEDYKKAFKIKTPASNSGPSVSSTKDSYANRYPAYEKPNGKQFGGSAGQYGANNQFPGNGNFDNGDYQFNNGAGDSNYGSTSYEDCVCVPYDQCATINHVGRKDDLYLAIDPRNLDKDIEAESVEVVITDGNGTMSVVRVPKGISETEQIEQARNEQTKEAAETKVTKRNRRDVKHVTKKDDKQEIQERRYGRPSVCGSHHVCCQKSHIIGARPRLGQCGARNTQGINGRIKTPVYVDGDSEFGEYPWQVAILKKDPTESVYVCGGTLISSRHIITAAHCVKTHAGRDLRARLGEWDVNHDVEFYPYIERDIVSVFVHPEFYAGTLANDIAILKLDHDVDFGKNPHISAACLPDKHDDFTGTRCWTTGWGKDAFGDYGKYQNILKEVDVPVVSNHACEQQMRRTRLGPSFNLHPGFVCAGGEEGKDACKGDGGGPMVCERQGRWQLTGVVSWGIGCGQVGVPGVYARVSYYLDWIRQIVDY</sequence>
<dbReference type="SMART" id="SM00020">
    <property type="entry name" value="Tryp_SPc"/>
    <property type="match status" value="1"/>
</dbReference>
<dbReference type="FunFam" id="2.40.10.10:FF:000038">
    <property type="entry name" value="Serine protease"/>
    <property type="match status" value="1"/>
</dbReference>
<feature type="region of interest" description="Disordered" evidence="6">
    <location>
        <begin position="347"/>
        <end position="368"/>
    </location>
</feature>
<evidence type="ECO:0000313" key="10">
    <source>
        <dbReference type="Proteomes" id="UP001497644"/>
    </source>
</evidence>
<keyword evidence="2" id="KW-0964">Secreted</keyword>
<dbReference type="SUPFAM" id="SSF50494">
    <property type="entry name" value="Trypsin-like serine proteases"/>
    <property type="match status" value="1"/>
</dbReference>
<feature type="region of interest" description="Disordered" evidence="6">
    <location>
        <begin position="286"/>
        <end position="308"/>
    </location>
</feature>
<feature type="domain" description="Peptidase S1" evidence="8">
    <location>
        <begin position="571"/>
        <end position="815"/>
    </location>
</feature>
<evidence type="ECO:0000256" key="2">
    <source>
        <dbReference type="ARBA" id="ARBA00022525"/>
    </source>
</evidence>
<dbReference type="Pfam" id="PF00089">
    <property type="entry name" value="Trypsin"/>
    <property type="match status" value="1"/>
</dbReference>
<name>A0AAV2NRJ8_9HYME</name>
<dbReference type="PRINTS" id="PR00722">
    <property type="entry name" value="CHYMOTRYPSIN"/>
</dbReference>
<protein>
    <recommendedName>
        <fullName evidence="4">Phenoloxidase-activating factor 2</fullName>
    </recommendedName>
    <alternativeName>
        <fullName evidence="5">Prophenoloxidase-activating factor II</fullName>
    </alternativeName>
</protein>
<keyword evidence="10" id="KW-1185">Reference proteome</keyword>